<accession>A0A7I3ZQK0</accession>
<dbReference type="Proteomes" id="UP000006727">
    <property type="component" value="Chromosome 1"/>
</dbReference>
<protein>
    <submittedName>
        <fullName evidence="1">Uncharacterized protein</fullName>
    </submittedName>
</protein>
<reference evidence="1 2" key="1">
    <citation type="journal article" date="2008" name="Science">
        <title>The Physcomitrella genome reveals evolutionary insights into the conquest of land by plants.</title>
        <authorList>
            <person name="Rensing S."/>
            <person name="Lang D."/>
            <person name="Zimmer A."/>
            <person name="Terry A."/>
            <person name="Salamov A."/>
            <person name="Shapiro H."/>
            <person name="Nishiyama T."/>
            <person name="Perroud P.-F."/>
            <person name="Lindquist E."/>
            <person name="Kamisugi Y."/>
            <person name="Tanahashi T."/>
            <person name="Sakakibara K."/>
            <person name="Fujita T."/>
            <person name="Oishi K."/>
            <person name="Shin-I T."/>
            <person name="Kuroki Y."/>
            <person name="Toyoda A."/>
            <person name="Suzuki Y."/>
            <person name="Hashimoto A."/>
            <person name="Yamaguchi K."/>
            <person name="Sugano A."/>
            <person name="Kohara Y."/>
            <person name="Fujiyama A."/>
            <person name="Anterola A."/>
            <person name="Aoki S."/>
            <person name="Ashton N."/>
            <person name="Barbazuk W.B."/>
            <person name="Barker E."/>
            <person name="Bennetzen J."/>
            <person name="Bezanilla M."/>
            <person name="Blankenship R."/>
            <person name="Cho S.H."/>
            <person name="Dutcher S."/>
            <person name="Estelle M."/>
            <person name="Fawcett J.A."/>
            <person name="Gundlach H."/>
            <person name="Hanada K."/>
            <person name="Heyl A."/>
            <person name="Hicks K.A."/>
            <person name="Hugh J."/>
            <person name="Lohr M."/>
            <person name="Mayer K."/>
            <person name="Melkozernov A."/>
            <person name="Murata T."/>
            <person name="Nelson D."/>
            <person name="Pils B."/>
            <person name="Prigge M."/>
            <person name="Reiss B."/>
            <person name="Renner T."/>
            <person name="Rombauts S."/>
            <person name="Rushton P."/>
            <person name="Sanderfoot A."/>
            <person name="Schween G."/>
            <person name="Shiu S.-H."/>
            <person name="Stueber K."/>
            <person name="Theodoulou F.L."/>
            <person name="Tu H."/>
            <person name="Van de Peer Y."/>
            <person name="Verrier P.J."/>
            <person name="Waters E."/>
            <person name="Wood A."/>
            <person name="Yang L."/>
            <person name="Cove D."/>
            <person name="Cuming A."/>
            <person name="Hasebe M."/>
            <person name="Lucas S."/>
            <person name="Mishler D.B."/>
            <person name="Reski R."/>
            <person name="Grigoriev I."/>
            <person name="Quatrano R.S."/>
            <person name="Boore J.L."/>
        </authorList>
    </citation>
    <scope>NUCLEOTIDE SEQUENCE [LARGE SCALE GENOMIC DNA]</scope>
    <source>
        <strain evidence="1 2">cv. Gransden 2004</strain>
    </source>
</reference>
<organism evidence="1 2">
    <name type="scientific">Physcomitrium patens</name>
    <name type="common">Spreading-leaved earth moss</name>
    <name type="synonym">Physcomitrella patens</name>
    <dbReference type="NCBI Taxonomy" id="3218"/>
    <lineage>
        <taxon>Eukaryota</taxon>
        <taxon>Viridiplantae</taxon>
        <taxon>Streptophyta</taxon>
        <taxon>Embryophyta</taxon>
        <taxon>Bryophyta</taxon>
        <taxon>Bryophytina</taxon>
        <taxon>Bryopsida</taxon>
        <taxon>Funariidae</taxon>
        <taxon>Funariales</taxon>
        <taxon>Funariaceae</taxon>
        <taxon>Physcomitrium</taxon>
    </lineage>
</organism>
<dbReference type="Gramene" id="Pp3c1_7950V3.3">
    <property type="protein sequence ID" value="PAC:32971875.CDS.1"/>
    <property type="gene ID" value="Pp3c1_7950"/>
</dbReference>
<sequence>MMLKSSTGRLSFRIFFRVPVQIAFCILIDRCMALTWRLLPFSLQASSVFSSPRASTSPSLSSVDQITNTPLLYYFFLSNWSLDWGLMRKVILLTVSVLNIRGAFSLL</sequence>
<reference evidence="1" key="3">
    <citation type="submission" date="2020-12" db="UniProtKB">
        <authorList>
            <consortium name="EnsemblPlants"/>
        </authorList>
    </citation>
    <scope>IDENTIFICATION</scope>
</reference>
<name>A0A7I3ZQK0_PHYPA</name>
<dbReference type="InParanoid" id="A0A7I3ZQK0"/>
<evidence type="ECO:0000313" key="2">
    <source>
        <dbReference type="Proteomes" id="UP000006727"/>
    </source>
</evidence>
<proteinExistence type="predicted"/>
<reference evidence="1 2" key="2">
    <citation type="journal article" date="2018" name="Plant J.">
        <title>The Physcomitrella patens chromosome-scale assembly reveals moss genome structure and evolution.</title>
        <authorList>
            <person name="Lang D."/>
            <person name="Ullrich K.K."/>
            <person name="Murat F."/>
            <person name="Fuchs J."/>
            <person name="Jenkins J."/>
            <person name="Haas F.B."/>
            <person name="Piednoel M."/>
            <person name="Gundlach H."/>
            <person name="Van Bel M."/>
            <person name="Meyberg R."/>
            <person name="Vives C."/>
            <person name="Morata J."/>
            <person name="Symeonidi A."/>
            <person name="Hiss M."/>
            <person name="Muchero W."/>
            <person name="Kamisugi Y."/>
            <person name="Saleh O."/>
            <person name="Blanc G."/>
            <person name="Decker E.L."/>
            <person name="van Gessel N."/>
            <person name="Grimwood J."/>
            <person name="Hayes R.D."/>
            <person name="Graham S.W."/>
            <person name="Gunter L.E."/>
            <person name="McDaniel S.F."/>
            <person name="Hoernstein S.N.W."/>
            <person name="Larsson A."/>
            <person name="Li F.W."/>
            <person name="Perroud P.F."/>
            <person name="Phillips J."/>
            <person name="Ranjan P."/>
            <person name="Rokshar D.S."/>
            <person name="Rothfels C.J."/>
            <person name="Schneider L."/>
            <person name="Shu S."/>
            <person name="Stevenson D.W."/>
            <person name="Thummler F."/>
            <person name="Tillich M."/>
            <person name="Villarreal Aguilar J.C."/>
            <person name="Widiez T."/>
            <person name="Wong G.K."/>
            <person name="Wymore A."/>
            <person name="Zhang Y."/>
            <person name="Zimmer A.D."/>
            <person name="Quatrano R.S."/>
            <person name="Mayer K.F.X."/>
            <person name="Goodstein D."/>
            <person name="Casacuberta J.M."/>
            <person name="Vandepoele K."/>
            <person name="Reski R."/>
            <person name="Cuming A.C."/>
            <person name="Tuskan G.A."/>
            <person name="Maumus F."/>
            <person name="Salse J."/>
            <person name="Schmutz J."/>
            <person name="Rensing S.A."/>
        </authorList>
    </citation>
    <scope>NUCLEOTIDE SEQUENCE [LARGE SCALE GENOMIC DNA]</scope>
    <source>
        <strain evidence="1 2">cv. Gransden 2004</strain>
    </source>
</reference>
<evidence type="ECO:0000313" key="1">
    <source>
        <dbReference type="EnsemblPlants" id="PAC:32971875.CDS.1"/>
    </source>
</evidence>
<dbReference type="EnsemblPlants" id="Pp3c1_7950V3.3">
    <property type="protein sequence ID" value="PAC:32971875.CDS.1"/>
    <property type="gene ID" value="Pp3c1_7950"/>
</dbReference>
<dbReference type="EMBL" id="ABEU02000001">
    <property type="status" value="NOT_ANNOTATED_CDS"/>
    <property type="molecule type" value="Genomic_DNA"/>
</dbReference>
<keyword evidence="2" id="KW-1185">Reference proteome</keyword>
<dbReference type="AlphaFoldDB" id="A0A7I3ZQK0"/>